<dbReference type="Proteomes" id="UP000419743">
    <property type="component" value="Unassembled WGS sequence"/>
</dbReference>
<organism evidence="2 3">
    <name type="scientific">Occultella aeris</name>
    <dbReference type="NCBI Taxonomy" id="2761496"/>
    <lineage>
        <taxon>Bacteria</taxon>
        <taxon>Bacillati</taxon>
        <taxon>Actinomycetota</taxon>
        <taxon>Actinomycetes</taxon>
        <taxon>Micrococcales</taxon>
        <taxon>Ruaniaceae</taxon>
        <taxon>Occultella</taxon>
    </lineage>
</organism>
<dbReference type="Pfam" id="PF13619">
    <property type="entry name" value="KTSC"/>
    <property type="match status" value="1"/>
</dbReference>
<name>A0A7M4DRT8_9MICO</name>
<evidence type="ECO:0000313" key="3">
    <source>
        <dbReference type="Proteomes" id="UP000419743"/>
    </source>
</evidence>
<proteinExistence type="predicted"/>
<dbReference type="AlphaFoldDB" id="A0A7M4DRT8"/>
<dbReference type="InterPro" id="IPR025309">
    <property type="entry name" value="KTSC_dom"/>
</dbReference>
<dbReference type="EMBL" id="CACRYJ010000068">
    <property type="protein sequence ID" value="VZO40182.1"/>
    <property type="molecule type" value="Genomic_DNA"/>
</dbReference>
<evidence type="ECO:0000313" key="2">
    <source>
        <dbReference type="EMBL" id="VZO40182.1"/>
    </source>
</evidence>
<protein>
    <recommendedName>
        <fullName evidence="1">KTSC domain-containing protein</fullName>
    </recommendedName>
</protein>
<feature type="domain" description="KTSC" evidence="1">
    <location>
        <begin position="29"/>
        <end position="86"/>
    </location>
</feature>
<comment type="caution">
    <text evidence="2">The sequence shown here is derived from an EMBL/GenBank/DDBJ whole genome shotgun (WGS) entry which is preliminary data.</text>
</comment>
<keyword evidence="3" id="KW-1185">Reference proteome</keyword>
<accession>A0A7M4DRT8</accession>
<gene>
    <name evidence="2" type="ORF">HALOF300_04885</name>
</gene>
<reference evidence="2 3" key="1">
    <citation type="submission" date="2019-11" db="EMBL/GenBank/DDBJ databases">
        <authorList>
            <person name="Criscuolo A."/>
        </authorList>
    </citation>
    <scope>NUCLEOTIDE SEQUENCE [LARGE SCALE GENOMIC DNA]</scope>
    <source>
        <strain evidence="2">CIP111667</strain>
    </source>
</reference>
<evidence type="ECO:0000259" key="1">
    <source>
        <dbReference type="Pfam" id="PF13619"/>
    </source>
</evidence>
<sequence length="94" mass="10478">MLGCLVDEVRLAPSYPTAQAVRVRRDRVSSEAVASVGYDATTNELDIEYISGDVYRYAMVPPSVHRDLLAARSIGAFVNRFIKPHYPGRETFDS</sequence>